<feature type="signal peptide" evidence="15">
    <location>
        <begin position="1"/>
        <end position="31"/>
    </location>
</feature>
<keyword evidence="8" id="KW-0965">Cell junction</keyword>
<dbReference type="Proteomes" id="UP000626092">
    <property type="component" value="Unassembled WGS sequence"/>
</dbReference>
<feature type="chain" id="PRO_5032708926" description="Gnk2-homologous domain-containing protein" evidence="15">
    <location>
        <begin position="32"/>
        <end position="294"/>
    </location>
</feature>
<proteinExistence type="inferred from homology"/>
<keyword evidence="3" id="KW-1003">Cell membrane</keyword>
<evidence type="ECO:0000256" key="15">
    <source>
        <dbReference type="SAM" id="SignalP"/>
    </source>
</evidence>
<keyword evidence="6 15" id="KW-0732">Signal</keyword>
<dbReference type="PANTHER" id="PTHR32080">
    <property type="entry name" value="ANTIFUNGAL PROTEIN GINKBILOBIN-2-LIKE"/>
    <property type="match status" value="1"/>
</dbReference>
<evidence type="ECO:0000256" key="7">
    <source>
        <dbReference type="ARBA" id="ARBA00022737"/>
    </source>
</evidence>
<evidence type="ECO:0000256" key="6">
    <source>
        <dbReference type="ARBA" id="ARBA00022729"/>
    </source>
</evidence>
<name>A0A834GST9_RHOSS</name>
<evidence type="ECO:0000259" key="16">
    <source>
        <dbReference type="PROSITE" id="PS51473"/>
    </source>
</evidence>
<reference evidence="17" key="1">
    <citation type="submission" date="2019-11" db="EMBL/GenBank/DDBJ databases">
        <authorList>
            <person name="Liu Y."/>
            <person name="Hou J."/>
            <person name="Li T.-Q."/>
            <person name="Guan C.-H."/>
            <person name="Wu X."/>
            <person name="Wu H.-Z."/>
            <person name="Ling F."/>
            <person name="Zhang R."/>
            <person name="Shi X.-G."/>
            <person name="Ren J.-P."/>
            <person name="Chen E.-F."/>
            <person name="Sun J.-M."/>
        </authorList>
    </citation>
    <scope>NUCLEOTIDE SEQUENCE</scope>
    <source>
        <strain evidence="17">Adult_tree_wgs_1</strain>
        <tissue evidence="17">Leaves</tissue>
    </source>
</reference>
<keyword evidence="5 14" id="KW-0812">Transmembrane</keyword>
<evidence type="ECO:0000256" key="5">
    <source>
        <dbReference type="ARBA" id="ARBA00022692"/>
    </source>
</evidence>
<evidence type="ECO:0000256" key="14">
    <source>
        <dbReference type="SAM" id="Phobius"/>
    </source>
</evidence>
<dbReference type="OrthoDB" id="1097929at2759"/>
<dbReference type="FunFam" id="3.30.430.20:FF:000011">
    <property type="entry name" value="Cysteine-rich repeat secretory protein 15"/>
    <property type="match status" value="1"/>
</dbReference>
<dbReference type="PROSITE" id="PS51473">
    <property type="entry name" value="GNK2"/>
    <property type="match status" value="2"/>
</dbReference>
<dbReference type="GO" id="GO:0005886">
    <property type="term" value="C:plasma membrane"/>
    <property type="evidence" value="ECO:0007669"/>
    <property type="project" value="UniProtKB-SubCell"/>
</dbReference>
<sequence length="294" mass="31521">MLSRRTLHPHSSTTLFLLLLLLSDHLRRTTANVFIYAGCTQEKFQPSSAFETNLNTLLTSAVSSSSQSSYNSFALGKDTTSPATAATPPDEPAVYGLYQCRGDLSLLDCSRCVQSAINQISLVCPYALGASLQLDSCFIRYEHMDFLGKFDAGLRYKKCSAKSVTNDEEFFRRRDDVLADVEGAIGFRVSSSGLVEGFGQCLGDLGAADCTACLAEAVGKLKTLCGSAVAADVFLGQCYARYWASGYFDTSSDSSNEDEVGKTVAIIVGVVAGVAVFIVLVSVCRRAVGKNSLY</sequence>
<dbReference type="Pfam" id="PF01657">
    <property type="entry name" value="Stress-antifung"/>
    <property type="match status" value="2"/>
</dbReference>
<evidence type="ECO:0000256" key="13">
    <source>
        <dbReference type="ARBA" id="ARBA00038393"/>
    </source>
</evidence>
<evidence type="ECO:0000256" key="9">
    <source>
        <dbReference type="ARBA" id="ARBA00022989"/>
    </source>
</evidence>
<keyword evidence="9 14" id="KW-1133">Transmembrane helix</keyword>
<dbReference type="PANTHER" id="PTHR32080:SF2">
    <property type="entry name" value="PLASMODESMATA-LOCATED PROTEIN 8"/>
    <property type="match status" value="1"/>
</dbReference>
<keyword evidence="10 14" id="KW-0472">Membrane</keyword>
<organism evidence="17 18">
    <name type="scientific">Rhododendron simsii</name>
    <name type="common">Sims's rhododendron</name>
    <dbReference type="NCBI Taxonomy" id="118357"/>
    <lineage>
        <taxon>Eukaryota</taxon>
        <taxon>Viridiplantae</taxon>
        <taxon>Streptophyta</taxon>
        <taxon>Embryophyta</taxon>
        <taxon>Tracheophyta</taxon>
        <taxon>Spermatophyta</taxon>
        <taxon>Magnoliopsida</taxon>
        <taxon>eudicotyledons</taxon>
        <taxon>Gunneridae</taxon>
        <taxon>Pentapetalae</taxon>
        <taxon>asterids</taxon>
        <taxon>Ericales</taxon>
        <taxon>Ericaceae</taxon>
        <taxon>Ericoideae</taxon>
        <taxon>Rhodoreae</taxon>
        <taxon>Rhododendron</taxon>
    </lineage>
</organism>
<dbReference type="InterPro" id="IPR002902">
    <property type="entry name" value="GNK2"/>
</dbReference>
<evidence type="ECO:0000256" key="8">
    <source>
        <dbReference type="ARBA" id="ARBA00022949"/>
    </source>
</evidence>
<dbReference type="GO" id="GO:0009506">
    <property type="term" value="C:plasmodesma"/>
    <property type="evidence" value="ECO:0007669"/>
    <property type="project" value="UniProtKB-SubCell"/>
</dbReference>
<comment type="subcellular location">
    <subcellularLocation>
        <location evidence="12">Cell junction</location>
        <location evidence="12">Plasmodesma</location>
    </subcellularLocation>
    <subcellularLocation>
        <location evidence="1">Cell membrane</location>
        <topology evidence="1">Single-pass type I membrane protein</topology>
    </subcellularLocation>
</comment>
<keyword evidence="11" id="KW-1015">Disulfide bond</keyword>
<gene>
    <name evidence="17" type="ORF">RHSIM_Rhsim07G0030000</name>
</gene>
<feature type="transmembrane region" description="Helical" evidence="14">
    <location>
        <begin position="264"/>
        <end position="284"/>
    </location>
</feature>
<dbReference type="CDD" id="cd23509">
    <property type="entry name" value="Gnk2-like"/>
    <property type="match status" value="2"/>
</dbReference>
<evidence type="ECO:0000256" key="10">
    <source>
        <dbReference type="ARBA" id="ARBA00023136"/>
    </source>
</evidence>
<accession>A0A834GST9</accession>
<feature type="domain" description="Gnk2-homologous" evidence="16">
    <location>
        <begin position="32"/>
        <end position="146"/>
    </location>
</feature>
<keyword evidence="18" id="KW-1185">Reference proteome</keyword>
<evidence type="ECO:0000313" key="18">
    <source>
        <dbReference type="Proteomes" id="UP000626092"/>
    </source>
</evidence>
<evidence type="ECO:0000256" key="1">
    <source>
        <dbReference type="ARBA" id="ARBA00004251"/>
    </source>
</evidence>
<comment type="similarity">
    <text evidence="13">Belongs to the cysteine-rich repeat secretory protein family. Plasmodesmata-located proteins (PDLD) subfamily.</text>
</comment>
<feature type="domain" description="Gnk2-homologous" evidence="16">
    <location>
        <begin position="147"/>
        <end position="247"/>
    </location>
</feature>
<evidence type="ECO:0000256" key="4">
    <source>
        <dbReference type="ARBA" id="ARBA00022581"/>
    </source>
</evidence>
<dbReference type="FunFam" id="3.30.430.20:FF:000001">
    <property type="entry name" value="cysteine-rich repeat secretory protein 3"/>
    <property type="match status" value="1"/>
</dbReference>
<dbReference type="AlphaFoldDB" id="A0A834GST9"/>
<protein>
    <recommendedName>
        <fullName evidence="16">Gnk2-homologous domain-containing protein</fullName>
    </recommendedName>
</protein>
<evidence type="ECO:0000256" key="3">
    <source>
        <dbReference type="ARBA" id="ARBA00022475"/>
    </source>
</evidence>
<evidence type="ECO:0000313" key="17">
    <source>
        <dbReference type="EMBL" id="KAF7139569.1"/>
    </source>
</evidence>
<evidence type="ECO:0000256" key="2">
    <source>
        <dbReference type="ARBA" id="ARBA00022448"/>
    </source>
</evidence>
<evidence type="ECO:0000256" key="12">
    <source>
        <dbReference type="ARBA" id="ARBA00024184"/>
    </source>
</evidence>
<dbReference type="Gene3D" id="3.30.430.20">
    <property type="entry name" value="Gnk2 domain, C-X8-C-X2-C motif"/>
    <property type="match status" value="2"/>
</dbReference>
<evidence type="ECO:0000256" key="11">
    <source>
        <dbReference type="ARBA" id="ARBA00023157"/>
    </source>
</evidence>
<keyword evidence="4" id="KW-0945">Host-virus interaction</keyword>
<keyword evidence="7" id="KW-0677">Repeat</keyword>
<dbReference type="InterPro" id="IPR038408">
    <property type="entry name" value="GNK2_sf"/>
</dbReference>
<dbReference type="InterPro" id="IPR051378">
    <property type="entry name" value="Cell2Cell_Antifungal"/>
</dbReference>
<comment type="caution">
    <text evidence="17">The sequence shown here is derived from an EMBL/GenBank/DDBJ whole genome shotgun (WGS) entry which is preliminary data.</text>
</comment>
<dbReference type="EMBL" id="WJXA01000007">
    <property type="protein sequence ID" value="KAF7139569.1"/>
    <property type="molecule type" value="Genomic_DNA"/>
</dbReference>
<keyword evidence="2" id="KW-0813">Transport</keyword>